<dbReference type="Proteomes" id="UP001500822">
    <property type="component" value="Unassembled WGS sequence"/>
</dbReference>
<sequence>MSDEPRKIIETKLDLTPPAPKLDAAEATEKIRAARGQTPRSRPREESVDLSGVRAAVVDKKAGDAHASDDDSAAPPVEFGGGRRDAKATVSLAVTLWLVAAIVGGIAAIFAWHPGASGTQNEAFANAGATSEVKAQLEAKVCLPFQYEWNKLPESVERVRGAFTGSARKAFDDLMETNRQIIEQARADSECRVDSIAVSSLTDDRAELLSILVITTSIGGEPVEQVAPRMQVTMVKDDGQWLISDVADV</sequence>
<dbReference type="EMBL" id="BAABIE010000004">
    <property type="protein sequence ID" value="GAA4744057.1"/>
    <property type="molecule type" value="Genomic_DNA"/>
</dbReference>
<comment type="subcellular location">
    <subcellularLocation>
        <location evidence="1">Membrane</location>
    </subcellularLocation>
</comment>
<dbReference type="PANTHER" id="PTHR37042">
    <property type="entry name" value="OUTER MEMBRANE PROTEIN RV1973"/>
    <property type="match status" value="1"/>
</dbReference>
<organism evidence="5 6">
    <name type="scientific">Gordonia alkaliphila</name>
    <dbReference type="NCBI Taxonomy" id="1053547"/>
    <lineage>
        <taxon>Bacteria</taxon>
        <taxon>Bacillati</taxon>
        <taxon>Actinomycetota</taxon>
        <taxon>Actinomycetes</taxon>
        <taxon>Mycobacteriales</taxon>
        <taxon>Gordoniaceae</taxon>
        <taxon>Gordonia</taxon>
    </lineage>
</organism>
<evidence type="ECO:0000313" key="5">
    <source>
        <dbReference type="EMBL" id="GAA4744057.1"/>
    </source>
</evidence>
<keyword evidence="4" id="KW-0812">Transmembrane</keyword>
<keyword evidence="2 4" id="KW-0472">Membrane</keyword>
<evidence type="ECO:0008006" key="7">
    <source>
        <dbReference type="Google" id="ProtNLM"/>
    </source>
</evidence>
<dbReference type="PANTHER" id="PTHR37042:SF4">
    <property type="entry name" value="OUTER MEMBRANE PROTEIN RV1973"/>
    <property type="match status" value="1"/>
</dbReference>
<feature type="compositionally biased region" description="Basic and acidic residues" evidence="3">
    <location>
        <begin position="57"/>
        <end position="69"/>
    </location>
</feature>
<gene>
    <name evidence="5" type="ORF">GCM10023217_11120</name>
</gene>
<feature type="region of interest" description="Disordered" evidence="3">
    <location>
        <begin position="1"/>
        <end position="82"/>
    </location>
</feature>
<name>A0ABP8Z1W3_9ACTN</name>
<keyword evidence="6" id="KW-1185">Reference proteome</keyword>
<protein>
    <recommendedName>
        <fullName evidence="7">Mce-associated membrane protein</fullName>
    </recommendedName>
</protein>
<accession>A0ABP8Z1W3</accession>
<evidence type="ECO:0000256" key="4">
    <source>
        <dbReference type="SAM" id="Phobius"/>
    </source>
</evidence>
<evidence type="ECO:0000313" key="6">
    <source>
        <dbReference type="Proteomes" id="UP001500822"/>
    </source>
</evidence>
<feature type="compositionally biased region" description="Basic and acidic residues" evidence="3">
    <location>
        <begin position="23"/>
        <end position="32"/>
    </location>
</feature>
<feature type="compositionally biased region" description="Basic and acidic residues" evidence="3">
    <location>
        <begin position="1"/>
        <end position="13"/>
    </location>
</feature>
<feature type="transmembrane region" description="Helical" evidence="4">
    <location>
        <begin position="90"/>
        <end position="112"/>
    </location>
</feature>
<reference evidence="6" key="1">
    <citation type="journal article" date="2019" name="Int. J. Syst. Evol. Microbiol.">
        <title>The Global Catalogue of Microorganisms (GCM) 10K type strain sequencing project: providing services to taxonomists for standard genome sequencing and annotation.</title>
        <authorList>
            <consortium name="The Broad Institute Genomics Platform"/>
            <consortium name="The Broad Institute Genome Sequencing Center for Infectious Disease"/>
            <person name="Wu L."/>
            <person name="Ma J."/>
        </authorList>
    </citation>
    <scope>NUCLEOTIDE SEQUENCE [LARGE SCALE GENOMIC DNA]</scope>
    <source>
        <strain evidence="6">JCM 18077</strain>
    </source>
</reference>
<proteinExistence type="predicted"/>
<keyword evidence="4" id="KW-1133">Transmembrane helix</keyword>
<comment type="caution">
    <text evidence="5">The sequence shown here is derived from an EMBL/GenBank/DDBJ whole genome shotgun (WGS) entry which is preliminary data.</text>
</comment>
<dbReference type="RefSeq" id="WP_345312741.1">
    <property type="nucleotide sequence ID" value="NZ_BAABIE010000004.1"/>
</dbReference>
<evidence type="ECO:0000256" key="2">
    <source>
        <dbReference type="ARBA" id="ARBA00023136"/>
    </source>
</evidence>
<evidence type="ECO:0000256" key="1">
    <source>
        <dbReference type="ARBA" id="ARBA00004370"/>
    </source>
</evidence>
<evidence type="ECO:0000256" key="3">
    <source>
        <dbReference type="SAM" id="MobiDB-lite"/>
    </source>
</evidence>